<keyword evidence="5" id="KW-0963">Cytoplasm</keyword>
<evidence type="ECO:0000256" key="10">
    <source>
        <dbReference type="ARBA" id="ARBA00023146"/>
    </source>
</evidence>
<dbReference type="FunFam" id="3.30.930.10:FF:000005">
    <property type="entry name" value="Histidine--tRNA ligase"/>
    <property type="match status" value="1"/>
</dbReference>
<keyword evidence="9" id="KW-0648">Protein biosynthesis</keyword>
<feature type="binding site" evidence="13">
    <location>
        <position position="255"/>
    </location>
    <ligand>
        <name>L-histidine</name>
        <dbReference type="ChEBI" id="CHEBI:57595"/>
    </ligand>
</feature>
<dbReference type="EMBL" id="MK814645">
    <property type="protein sequence ID" value="QCI05930.1"/>
    <property type="molecule type" value="Genomic_DNA"/>
</dbReference>
<evidence type="ECO:0000256" key="11">
    <source>
        <dbReference type="ARBA" id="ARBA00030619"/>
    </source>
</evidence>
<dbReference type="HAMAP" id="MF_00127">
    <property type="entry name" value="His_tRNA_synth"/>
    <property type="match status" value="1"/>
</dbReference>
<dbReference type="Pfam" id="PF03129">
    <property type="entry name" value="HGTP_anticodon"/>
    <property type="match status" value="1"/>
</dbReference>
<sequence length="420" mass="49117">MQTLRGVKDIVPGEIEKWQKLYNIAHEILSRANYLEIRTPILENTELFKRSIGDSTDIVNKEMYSFEDQGKRNITLRPEGTASIARAFISNKMYINNNINRLWYLGPMFRYERPQKGRQRQFHQLGIECIGSKSPIADIEVIRLAIKILDKLNIKEYNLEINSIGNLEERTQYQDKLVNYLTKYQHDLDIDSRKRLKINPIRILDSKSHKTQEILLEAPKLKTFLNKESLNHFNYICDNLKYLNIPYEINDTLVRGLDYYNYTAFEIKINQLGSQNTVCGGGRYDKLIEQIGGPSTPSVGWAIGIERLILIIKNLLNNQIKKPEIYLITEGEIAKQKIWNIIEIIEECKISFEMDLNQKNLTKQIKKASTSNAKICCILGDDEIKNNYITIKWLKTGQQEQIIFYQFKTYLQYIKNLVFN</sequence>
<organism evidence="15">
    <name type="scientific">Dasysiphonia japonica</name>
    <dbReference type="NCBI Taxonomy" id="2506492"/>
    <lineage>
        <taxon>Eukaryota</taxon>
        <taxon>Rhodophyta</taxon>
        <taxon>Florideophyceae</taxon>
        <taxon>Rhodymeniophycidae</taxon>
        <taxon>Ceramiales</taxon>
        <taxon>Dasyaceae</taxon>
        <taxon>Dasysiphonia</taxon>
    </lineage>
</organism>
<dbReference type="AlphaFoldDB" id="A0A4D6WU25"/>
<feature type="binding site" evidence="13">
    <location>
        <begin position="259"/>
        <end position="260"/>
    </location>
    <ligand>
        <name>L-histidine</name>
        <dbReference type="ChEBI" id="CHEBI:57595"/>
    </ligand>
</feature>
<feature type="binding site" evidence="13">
    <location>
        <position position="110"/>
    </location>
    <ligand>
        <name>L-histidine</name>
        <dbReference type="ChEBI" id="CHEBI:57595"/>
    </ligand>
</feature>
<dbReference type="SUPFAM" id="SSF52954">
    <property type="entry name" value="Class II aaRS ABD-related"/>
    <property type="match status" value="1"/>
</dbReference>
<evidence type="ECO:0000259" key="14">
    <source>
        <dbReference type="PROSITE" id="PS50862"/>
    </source>
</evidence>
<dbReference type="GO" id="GO:0005737">
    <property type="term" value="C:cytoplasm"/>
    <property type="evidence" value="ECO:0007669"/>
    <property type="project" value="UniProtKB-SubCell"/>
</dbReference>
<evidence type="ECO:0000256" key="9">
    <source>
        <dbReference type="ARBA" id="ARBA00022917"/>
    </source>
</evidence>
<dbReference type="NCBIfam" id="TIGR00442">
    <property type="entry name" value="hisS"/>
    <property type="match status" value="1"/>
</dbReference>
<feature type="binding site" evidence="13">
    <location>
        <position position="128"/>
    </location>
    <ligand>
        <name>L-histidine</name>
        <dbReference type="ChEBI" id="CHEBI:57595"/>
    </ligand>
</feature>
<evidence type="ECO:0000256" key="1">
    <source>
        <dbReference type="ARBA" id="ARBA00004496"/>
    </source>
</evidence>
<protein>
    <recommendedName>
        <fullName evidence="4">histidine--tRNA ligase</fullName>
        <ecNumber evidence="4">6.1.1.21</ecNumber>
    </recommendedName>
    <alternativeName>
        <fullName evidence="11">Histidyl-tRNA synthetase</fullName>
    </alternativeName>
</protein>
<evidence type="ECO:0000256" key="4">
    <source>
        <dbReference type="ARBA" id="ARBA00012815"/>
    </source>
</evidence>
<keyword evidence="6 15" id="KW-0436">Ligase</keyword>
<evidence type="ECO:0000256" key="7">
    <source>
        <dbReference type="ARBA" id="ARBA00022741"/>
    </source>
</evidence>
<dbReference type="EC" id="6.1.1.21" evidence="4"/>
<dbReference type="PIRSF" id="PIRSF001549">
    <property type="entry name" value="His-tRNA_synth"/>
    <property type="match status" value="1"/>
</dbReference>
<evidence type="ECO:0000256" key="8">
    <source>
        <dbReference type="ARBA" id="ARBA00022840"/>
    </source>
</evidence>
<comment type="catalytic activity">
    <reaction evidence="12">
        <text>tRNA(His) + L-histidine + ATP = L-histidyl-tRNA(His) + AMP + diphosphate + H(+)</text>
        <dbReference type="Rhea" id="RHEA:17313"/>
        <dbReference type="Rhea" id="RHEA-COMP:9665"/>
        <dbReference type="Rhea" id="RHEA-COMP:9689"/>
        <dbReference type="ChEBI" id="CHEBI:15378"/>
        <dbReference type="ChEBI" id="CHEBI:30616"/>
        <dbReference type="ChEBI" id="CHEBI:33019"/>
        <dbReference type="ChEBI" id="CHEBI:57595"/>
        <dbReference type="ChEBI" id="CHEBI:78442"/>
        <dbReference type="ChEBI" id="CHEBI:78527"/>
        <dbReference type="ChEBI" id="CHEBI:456215"/>
        <dbReference type="EC" id="6.1.1.21"/>
    </reaction>
</comment>
<evidence type="ECO:0000256" key="12">
    <source>
        <dbReference type="ARBA" id="ARBA00047639"/>
    </source>
</evidence>
<evidence type="ECO:0000256" key="5">
    <source>
        <dbReference type="ARBA" id="ARBA00022490"/>
    </source>
</evidence>
<dbReference type="GO" id="GO:0004821">
    <property type="term" value="F:histidine-tRNA ligase activity"/>
    <property type="evidence" value="ECO:0007669"/>
    <property type="project" value="UniProtKB-EC"/>
</dbReference>
<dbReference type="InterPro" id="IPR045864">
    <property type="entry name" value="aa-tRNA-synth_II/BPL/LPL"/>
</dbReference>
<dbReference type="InterPro" id="IPR006195">
    <property type="entry name" value="aa-tRNA-synth_II"/>
</dbReference>
<comment type="similarity">
    <text evidence="2">Belongs to the class-II aminoacyl-tRNA synthetase family.</text>
</comment>
<keyword evidence="8" id="KW-0067">ATP-binding</keyword>
<dbReference type="InterPro" id="IPR036621">
    <property type="entry name" value="Anticodon-bd_dom_sf"/>
</dbReference>
<dbReference type="InterPro" id="IPR015807">
    <property type="entry name" value="His-tRNA-ligase"/>
</dbReference>
<geneLocation type="plastid" evidence="15"/>
<evidence type="ECO:0000256" key="13">
    <source>
        <dbReference type="PIRSR" id="PIRSR001549-1"/>
    </source>
</evidence>
<proteinExistence type="inferred from homology"/>
<name>A0A4D6WU25_9FLOR</name>
<reference evidence="15" key="1">
    <citation type="journal article" date="2019" name="Mol. Phylogenet. Evol.">
        <title>Morphological evolution and classification of the red algal order Ceramiales inferred using plastid phylogenomics.</title>
        <authorList>
            <person name="Diaz-Tapia P."/>
            <person name="Pasella M.M."/>
            <person name="Verbruggen H."/>
            <person name="Maggs C.A."/>
        </authorList>
    </citation>
    <scope>NUCLEOTIDE SEQUENCE</scope>
    <source>
        <strain evidence="15">PD2948_6</strain>
    </source>
</reference>
<dbReference type="Gene3D" id="3.40.50.800">
    <property type="entry name" value="Anticodon-binding domain"/>
    <property type="match status" value="1"/>
</dbReference>
<evidence type="ECO:0000256" key="6">
    <source>
        <dbReference type="ARBA" id="ARBA00022598"/>
    </source>
</evidence>
<feature type="binding site" evidence="13">
    <location>
        <begin position="79"/>
        <end position="81"/>
    </location>
    <ligand>
        <name>L-histidine</name>
        <dbReference type="ChEBI" id="CHEBI:57595"/>
    </ligand>
</feature>
<dbReference type="InterPro" id="IPR004516">
    <property type="entry name" value="HisRS/HisZ"/>
</dbReference>
<dbReference type="InterPro" id="IPR004154">
    <property type="entry name" value="Anticodon-bd"/>
</dbReference>
<gene>
    <name evidence="15" type="primary">syh</name>
</gene>
<evidence type="ECO:0000256" key="3">
    <source>
        <dbReference type="ARBA" id="ARBA00011738"/>
    </source>
</evidence>
<keyword evidence="7" id="KW-0547">Nucleotide-binding</keyword>
<dbReference type="Pfam" id="PF13393">
    <property type="entry name" value="tRNA-synt_His"/>
    <property type="match status" value="1"/>
</dbReference>
<feature type="binding site" evidence="13">
    <location>
        <position position="124"/>
    </location>
    <ligand>
        <name>L-histidine</name>
        <dbReference type="ChEBI" id="CHEBI:57595"/>
    </ligand>
</feature>
<reference evidence="15" key="2">
    <citation type="submission" date="2019-04" db="EMBL/GenBank/DDBJ databases">
        <authorList>
            <person name="Pasella M."/>
        </authorList>
    </citation>
    <scope>NUCLEOTIDE SEQUENCE</scope>
    <source>
        <strain evidence="15">PD2948_6</strain>
    </source>
</reference>
<dbReference type="GO" id="GO:0005524">
    <property type="term" value="F:ATP binding"/>
    <property type="evidence" value="ECO:0007669"/>
    <property type="project" value="UniProtKB-KW"/>
</dbReference>
<dbReference type="Gene3D" id="3.30.930.10">
    <property type="entry name" value="Bira Bifunctional Protein, Domain 2"/>
    <property type="match status" value="1"/>
</dbReference>
<dbReference type="InterPro" id="IPR041715">
    <property type="entry name" value="HisRS-like_core"/>
</dbReference>
<dbReference type="PANTHER" id="PTHR43707">
    <property type="entry name" value="HISTIDYL-TRNA SYNTHETASE"/>
    <property type="match status" value="1"/>
</dbReference>
<dbReference type="GO" id="GO:0006427">
    <property type="term" value="P:histidyl-tRNA aminoacylation"/>
    <property type="evidence" value="ECO:0007669"/>
    <property type="project" value="InterPro"/>
</dbReference>
<keyword evidence="15" id="KW-0934">Plastid</keyword>
<feature type="domain" description="Aminoacyl-transfer RNA synthetases class-II family profile" evidence="14">
    <location>
        <begin position="1"/>
        <end position="323"/>
    </location>
</feature>
<evidence type="ECO:0000256" key="2">
    <source>
        <dbReference type="ARBA" id="ARBA00008226"/>
    </source>
</evidence>
<dbReference type="CDD" id="cd00773">
    <property type="entry name" value="HisRS-like_core"/>
    <property type="match status" value="1"/>
</dbReference>
<dbReference type="PANTHER" id="PTHR43707:SF1">
    <property type="entry name" value="HISTIDINE--TRNA LIGASE, MITOCHONDRIAL-RELATED"/>
    <property type="match status" value="1"/>
</dbReference>
<evidence type="ECO:0000313" key="15">
    <source>
        <dbReference type="EMBL" id="QCI05930.1"/>
    </source>
</evidence>
<dbReference type="SUPFAM" id="SSF55681">
    <property type="entry name" value="Class II aaRS and biotin synthetases"/>
    <property type="match status" value="1"/>
</dbReference>
<dbReference type="PROSITE" id="PS50862">
    <property type="entry name" value="AA_TRNA_LIGASE_II"/>
    <property type="match status" value="1"/>
</dbReference>
<comment type="subcellular location">
    <subcellularLocation>
        <location evidence="1">Cytoplasm</location>
    </subcellularLocation>
</comment>
<accession>A0A4D6WU25</accession>
<comment type="subunit">
    <text evidence="3">Homodimer.</text>
</comment>
<keyword evidence="10" id="KW-0030">Aminoacyl-tRNA synthetase</keyword>